<dbReference type="PANTHER" id="PTHR33920">
    <property type="entry name" value="THIONIN-2.1-RELATED"/>
    <property type="match status" value="1"/>
</dbReference>
<keyword evidence="3" id="KW-0964">Secreted</keyword>
<dbReference type="Pfam" id="PF00321">
    <property type="entry name" value="Thionin"/>
    <property type="match status" value="1"/>
</dbReference>
<dbReference type="GO" id="GO:0005576">
    <property type="term" value="C:extracellular region"/>
    <property type="evidence" value="ECO:0007669"/>
    <property type="project" value="UniProtKB-SubCell"/>
</dbReference>
<protein>
    <submittedName>
        <fullName evidence="8">Thionin-2.2</fullName>
    </submittedName>
</protein>
<evidence type="ECO:0000256" key="6">
    <source>
        <dbReference type="ARBA" id="ARBA00023157"/>
    </source>
</evidence>
<organism evidence="8">
    <name type="scientific">Noccaea caerulescens</name>
    <name type="common">Alpine penny-cress</name>
    <name type="synonym">Thlaspi caerulescens</name>
    <dbReference type="NCBI Taxonomy" id="107243"/>
    <lineage>
        <taxon>Eukaryota</taxon>
        <taxon>Viridiplantae</taxon>
        <taxon>Streptophyta</taxon>
        <taxon>Embryophyta</taxon>
        <taxon>Tracheophyta</taxon>
        <taxon>Spermatophyta</taxon>
        <taxon>Magnoliopsida</taxon>
        <taxon>eudicotyledons</taxon>
        <taxon>Gunneridae</taxon>
        <taxon>Pentapetalae</taxon>
        <taxon>rosids</taxon>
        <taxon>malvids</taxon>
        <taxon>Brassicales</taxon>
        <taxon>Brassicaceae</taxon>
        <taxon>Coluteocarpeae</taxon>
        <taxon>Noccaea</taxon>
    </lineage>
</organism>
<dbReference type="EMBL" id="GEVL01023580">
    <property type="protein sequence ID" value="JAU53761.1"/>
    <property type="molecule type" value="Transcribed_RNA"/>
</dbReference>
<name>A0A1J3FQF7_NOCCA</name>
<feature type="signal peptide" evidence="7">
    <location>
        <begin position="1"/>
        <end position="18"/>
    </location>
</feature>
<sequence>MEGKTVVLSVLIMSIVLARIQVEAKICCPTTTAKEAYVVCRFRGGLRAVCAFRTGCKIIDDGTSCPPGFPNDNLENSGEIVVEYCKLGCASYVCGAITTLQNSDASGIVSDAVAQCTNACSAFCTKGSKTALETA</sequence>
<dbReference type="SUPFAM" id="SSF57429">
    <property type="entry name" value="Crambin-like"/>
    <property type="match status" value="1"/>
</dbReference>
<reference evidence="8" key="1">
    <citation type="submission" date="2016-07" db="EMBL/GenBank/DDBJ databases">
        <title>De novo transcriptome assembly of four accessions of the metal hyperaccumulator plant Noccaea caerulescens.</title>
        <authorList>
            <person name="Blande D."/>
            <person name="Halimaa P."/>
            <person name="Tervahauta A.I."/>
            <person name="Aarts M.G."/>
            <person name="Karenlampi S.O."/>
        </authorList>
    </citation>
    <scope>NUCLEOTIDE SEQUENCE</scope>
</reference>
<dbReference type="InterPro" id="IPR001010">
    <property type="entry name" value="Thionin"/>
</dbReference>
<comment type="subcellular location">
    <subcellularLocation>
        <location evidence="1">Secreted</location>
    </subcellularLocation>
</comment>
<proteinExistence type="inferred from homology"/>
<keyword evidence="6" id="KW-1015">Disulfide bond</keyword>
<evidence type="ECO:0000256" key="1">
    <source>
        <dbReference type="ARBA" id="ARBA00004613"/>
    </source>
</evidence>
<dbReference type="Gene3D" id="3.30.1350.10">
    <property type="entry name" value="Thionin-like"/>
    <property type="match status" value="1"/>
</dbReference>
<dbReference type="FunFam" id="3.30.1350.10:FF:000001">
    <property type="entry name" value="Hellethionin-D"/>
    <property type="match status" value="1"/>
</dbReference>
<keyword evidence="7" id="KW-0732">Signal</keyword>
<evidence type="ECO:0000256" key="3">
    <source>
        <dbReference type="ARBA" id="ARBA00022525"/>
    </source>
</evidence>
<evidence type="ECO:0000256" key="7">
    <source>
        <dbReference type="SAM" id="SignalP"/>
    </source>
</evidence>
<dbReference type="PANTHER" id="PTHR33920:SF2">
    <property type="entry name" value="THIONIN-2.1-RELATED"/>
    <property type="match status" value="1"/>
</dbReference>
<feature type="chain" id="PRO_5009621824" evidence="7">
    <location>
        <begin position="19"/>
        <end position="135"/>
    </location>
</feature>
<dbReference type="PRINTS" id="PR00287">
    <property type="entry name" value="THIONIN"/>
</dbReference>
<evidence type="ECO:0000313" key="8">
    <source>
        <dbReference type="EMBL" id="JAU46370.1"/>
    </source>
</evidence>
<evidence type="ECO:0000313" key="9">
    <source>
        <dbReference type="EMBL" id="JAU53761.1"/>
    </source>
</evidence>
<dbReference type="EMBL" id="GEVK01006462">
    <property type="protein sequence ID" value="JAU46370.1"/>
    <property type="molecule type" value="Transcribed_RNA"/>
</dbReference>
<accession>A0A1J3FQF7</accession>
<evidence type="ECO:0000256" key="5">
    <source>
        <dbReference type="ARBA" id="ARBA00022821"/>
    </source>
</evidence>
<keyword evidence="5" id="KW-0611">Plant defense</keyword>
<evidence type="ECO:0000256" key="4">
    <source>
        <dbReference type="ARBA" id="ARBA00022656"/>
    </source>
</evidence>
<dbReference type="GO" id="GO:0006952">
    <property type="term" value="P:defense response"/>
    <property type="evidence" value="ECO:0007669"/>
    <property type="project" value="UniProtKB-KW"/>
</dbReference>
<dbReference type="GO" id="GO:0090729">
    <property type="term" value="F:toxin activity"/>
    <property type="evidence" value="ECO:0007669"/>
    <property type="project" value="UniProtKB-KW"/>
</dbReference>
<keyword evidence="4" id="KW-0800">Toxin</keyword>
<dbReference type="AlphaFoldDB" id="A0A1J3FQF7"/>
<dbReference type="InterPro" id="IPR036391">
    <property type="entry name" value="Thionin-like_sf"/>
</dbReference>
<comment type="similarity">
    <text evidence="2">Belongs to the plant thionin (TC 1.C.44) family.</text>
</comment>
<gene>
    <name evidence="8" type="ORF">LC_TR14666_c0_g1_i1_g.50119</name>
    <name evidence="9" type="ORF">LE_TR5183_c0_g1_i1_g.17201</name>
</gene>
<evidence type="ECO:0000256" key="2">
    <source>
        <dbReference type="ARBA" id="ARBA00009872"/>
    </source>
</evidence>